<protein>
    <submittedName>
        <fullName evidence="2">Integral membrane protein (TIGR01906 family)</fullName>
    </submittedName>
</protein>
<name>A0A497XUU8_9AQUI</name>
<dbReference type="Proteomes" id="UP000267841">
    <property type="component" value="Unassembled WGS sequence"/>
</dbReference>
<dbReference type="AlphaFoldDB" id="A0A497XUU8"/>
<reference evidence="2 3" key="1">
    <citation type="submission" date="2018-10" db="EMBL/GenBank/DDBJ databases">
        <title>Genomic Encyclopedia of Archaeal and Bacterial Type Strains, Phase II (KMG-II): from individual species to whole genera.</title>
        <authorList>
            <person name="Goeker M."/>
        </authorList>
    </citation>
    <scope>NUCLEOTIDE SEQUENCE [LARGE SCALE GENOMIC DNA]</scope>
    <source>
        <strain evidence="2 3">DSM 16510</strain>
    </source>
</reference>
<feature type="transmembrane region" description="Helical" evidence="1">
    <location>
        <begin position="140"/>
        <end position="160"/>
    </location>
</feature>
<dbReference type="RefSeq" id="WP_121011429.1">
    <property type="nucleotide sequence ID" value="NZ_RCCJ01000001.1"/>
</dbReference>
<sequence>MSGRKTPVDRLLASLIVILLSPIIFIGIPTRLAFNEWFIDWEYSKVSFPKDRYGMEDEYRKYLAKLGLRAVLSDEGMEDFKRAKLPDGRRAFREKEIRHMEDVKNFLGFFFPLVYISSFLSLLCLIYLRDFRMVGKTLALSSLFTLCLTLLIGGFSVTNYELAFELFHNYVFDPYSWKFNYTDTLLRIYPMKFWYDGTLFVLASAGMLCLFSLLLGFLLLRYRR</sequence>
<keyword evidence="1" id="KW-1133">Transmembrane helix</keyword>
<gene>
    <name evidence="2" type="ORF">BCF55_1210</name>
</gene>
<accession>A0A497XUU8</accession>
<dbReference type="Pfam" id="PF07314">
    <property type="entry name" value="Lit"/>
    <property type="match status" value="1"/>
</dbReference>
<evidence type="ECO:0000256" key="1">
    <source>
        <dbReference type="SAM" id="Phobius"/>
    </source>
</evidence>
<keyword evidence="3" id="KW-1185">Reference proteome</keyword>
<dbReference type="NCBIfam" id="TIGR01906">
    <property type="entry name" value="integ_TIGR01906"/>
    <property type="match status" value="1"/>
</dbReference>
<dbReference type="EMBL" id="RCCJ01000001">
    <property type="protein sequence ID" value="RLJ70922.1"/>
    <property type="molecule type" value="Genomic_DNA"/>
</dbReference>
<keyword evidence="1" id="KW-0812">Transmembrane</keyword>
<keyword evidence="1" id="KW-0472">Membrane</keyword>
<organism evidence="2 3">
    <name type="scientific">Hydrogenivirga caldilitoris</name>
    <dbReference type="NCBI Taxonomy" id="246264"/>
    <lineage>
        <taxon>Bacteria</taxon>
        <taxon>Pseudomonadati</taxon>
        <taxon>Aquificota</taxon>
        <taxon>Aquificia</taxon>
        <taxon>Aquificales</taxon>
        <taxon>Aquificaceae</taxon>
        <taxon>Hydrogenivirga</taxon>
    </lineage>
</organism>
<evidence type="ECO:0000313" key="3">
    <source>
        <dbReference type="Proteomes" id="UP000267841"/>
    </source>
</evidence>
<dbReference type="OrthoDB" id="4804608at2"/>
<evidence type="ECO:0000313" key="2">
    <source>
        <dbReference type="EMBL" id="RLJ70922.1"/>
    </source>
</evidence>
<feature type="transmembrane region" description="Helical" evidence="1">
    <location>
        <begin position="106"/>
        <end position="128"/>
    </location>
</feature>
<proteinExistence type="predicted"/>
<comment type="caution">
    <text evidence="2">The sequence shown here is derived from an EMBL/GenBank/DDBJ whole genome shotgun (WGS) entry which is preliminary data.</text>
</comment>
<feature type="transmembrane region" description="Helical" evidence="1">
    <location>
        <begin position="12"/>
        <end position="34"/>
    </location>
</feature>
<feature type="transmembrane region" description="Helical" evidence="1">
    <location>
        <begin position="199"/>
        <end position="220"/>
    </location>
</feature>
<dbReference type="InterPro" id="IPR010178">
    <property type="entry name" value="Lit"/>
</dbReference>